<keyword evidence="3" id="KW-0812">Transmembrane</keyword>
<dbReference type="GO" id="GO:0140359">
    <property type="term" value="F:ABC-type transporter activity"/>
    <property type="evidence" value="ECO:0007669"/>
    <property type="project" value="InterPro"/>
</dbReference>
<keyword evidence="2" id="KW-0813">Transport</keyword>
<dbReference type="AlphaFoldDB" id="A0A1I2XJH9"/>
<dbReference type="STRING" id="582675.SAMN05192565_1462"/>
<feature type="transmembrane region" description="Helical" evidence="3">
    <location>
        <begin position="73"/>
        <end position="90"/>
    </location>
</feature>
<feature type="transmembrane region" description="Helical" evidence="3">
    <location>
        <begin position="184"/>
        <end position="204"/>
    </location>
</feature>
<evidence type="ECO:0000256" key="2">
    <source>
        <dbReference type="ARBA" id="ARBA00022448"/>
    </source>
</evidence>
<keyword evidence="3" id="KW-0472">Membrane</keyword>
<organism evidence="4 5">
    <name type="scientific">Methylobacterium gossipiicola</name>
    <dbReference type="NCBI Taxonomy" id="582675"/>
    <lineage>
        <taxon>Bacteria</taxon>
        <taxon>Pseudomonadati</taxon>
        <taxon>Pseudomonadota</taxon>
        <taxon>Alphaproteobacteria</taxon>
        <taxon>Hyphomicrobiales</taxon>
        <taxon>Methylobacteriaceae</taxon>
        <taxon>Methylobacterium</taxon>
    </lineage>
</organism>
<evidence type="ECO:0000313" key="5">
    <source>
        <dbReference type="Proteomes" id="UP000199229"/>
    </source>
</evidence>
<feature type="transmembrane region" description="Helical" evidence="3">
    <location>
        <begin position="238"/>
        <end position="255"/>
    </location>
</feature>
<dbReference type="RefSeq" id="WP_091975446.1">
    <property type="nucleotide sequence ID" value="NZ_FOPM01000046.1"/>
</dbReference>
<gene>
    <name evidence="4" type="ORF">SAMN05192565_1462</name>
</gene>
<dbReference type="GO" id="GO:0015920">
    <property type="term" value="P:lipopolysaccharide transport"/>
    <property type="evidence" value="ECO:0007669"/>
    <property type="project" value="TreeGrafter"/>
</dbReference>
<dbReference type="InterPro" id="IPR000412">
    <property type="entry name" value="ABC_2_transport"/>
</dbReference>
<feature type="transmembrane region" description="Helical" evidence="3">
    <location>
        <begin position="150"/>
        <end position="177"/>
    </location>
</feature>
<evidence type="ECO:0000313" key="4">
    <source>
        <dbReference type="EMBL" id="SFH13620.1"/>
    </source>
</evidence>
<evidence type="ECO:0000256" key="1">
    <source>
        <dbReference type="ARBA" id="ARBA00007783"/>
    </source>
</evidence>
<evidence type="ECO:0000256" key="3">
    <source>
        <dbReference type="SAM" id="Phobius"/>
    </source>
</evidence>
<sequence length="264" mass="29504">MSHYEPKQHVERSDWVVYAYVIHALMLRDMRTRFGGSYWGYFVVVMWPVAHIFLIVAIMVVRGIAAPLEGSTALFIATGAVPALVFQYTSREAMKAIFTNKPLTYYPQVKLFDLIVARYIVEVVKGFTGLLVVFAILACFGIDPIPDEPIMAVGGYCAALLLGLGIGAINVGILSFFPGWQIGYLLVTVSLYLTSGIYFLPQFLPPQIYEAMKWSPIVQIIEWVRLGYYPALGISVDYLYVIGWGLGSLTIGLIMERTLVRRLA</sequence>
<keyword evidence="3" id="KW-1133">Transmembrane helix</keyword>
<feature type="transmembrane region" description="Helical" evidence="3">
    <location>
        <begin position="111"/>
        <end position="138"/>
    </location>
</feature>
<proteinExistence type="inferred from homology"/>
<dbReference type="PANTHER" id="PTHR30413:SF10">
    <property type="entry name" value="CAPSULE POLYSACCHARIDE EXPORT INNER-MEMBRANE PROTEIN CTRC"/>
    <property type="match status" value="1"/>
</dbReference>
<dbReference type="PANTHER" id="PTHR30413">
    <property type="entry name" value="INNER MEMBRANE TRANSPORT PERMEASE"/>
    <property type="match status" value="1"/>
</dbReference>
<name>A0A1I2XJH9_9HYPH</name>
<reference evidence="5" key="1">
    <citation type="submission" date="2016-10" db="EMBL/GenBank/DDBJ databases">
        <authorList>
            <person name="Varghese N."/>
            <person name="Submissions S."/>
        </authorList>
    </citation>
    <scope>NUCLEOTIDE SEQUENCE [LARGE SCALE GENOMIC DNA]</scope>
    <source>
        <strain evidence="5">Gh-105</strain>
    </source>
</reference>
<feature type="transmembrane region" description="Helical" evidence="3">
    <location>
        <begin position="38"/>
        <end position="61"/>
    </location>
</feature>
<dbReference type="OrthoDB" id="8479094at2"/>
<dbReference type="PRINTS" id="PR00164">
    <property type="entry name" value="ABC2TRNSPORT"/>
</dbReference>
<comment type="similarity">
    <text evidence="1">Belongs to the ABC-2 integral membrane protein family.</text>
</comment>
<protein>
    <submittedName>
        <fullName evidence="4">Capsular polysaccharide transport system permease protein</fullName>
    </submittedName>
</protein>
<dbReference type="GO" id="GO:0043190">
    <property type="term" value="C:ATP-binding cassette (ABC) transporter complex"/>
    <property type="evidence" value="ECO:0007669"/>
    <property type="project" value="InterPro"/>
</dbReference>
<dbReference type="EMBL" id="FOPM01000046">
    <property type="protein sequence ID" value="SFH13620.1"/>
    <property type="molecule type" value="Genomic_DNA"/>
</dbReference>
<keyword evidence="5" id="KW-1185">Reference proteome</keyword>
<accession>A0A1I2XJH9</accession>
<dbReference type="Proteomes" id="UP000199229">
    <property type="component" value="Unassembled WGS sequence"/>
</dbReference>